<organism evidence="2">
    <name type="scientific">Amphimedon queenslandica</name>
    <name type="common">Sponge</name>
    <dbReference type="NCBI Taxonomy" id="400682"/>
    <lineage>
        <taxon>Eukaryota</taxon>
        <taxon>Metazoa</taxon>
        <taxon>Porifera</taxon>
        <taxon>Demospongiae</taxon>
        <taxon>Heteroscleromorpha</taxon>
        <taxon>Haplosclerida</taxon>
        <taxon>Niphatidae</taxon>
        <taxon>Amphimedon</taxon>
    </lineage>
</organism>
<sequence length="133" mass="13931">MGVVLNESPIAQAYTPRREGPEGKGKRALEGKVTLEDERATEGRVAPDGGWAPDGKVRKTRKRKAPKGMTPDGGETHDSKKAPKGKSPRGPGNPIGGREGPRGNNSPGDGRAIEDPAVLEGRKAPEAGLGHKQ</sequence>
<reference evidence="2" key="1">
    <citation type="submission" date="2017-05" db="UniProtKB">
        <authorList>
            <consortium name="EnsemblMetazoa"/>
        </authorList>
    </citation>
    <scope>IDENTIFICATION</scope>
</reference>
<accession>A0A1X7UJL1</accession>
<evidence type="ECO:0000313" key="2">
    <source>
        <dbReference type="EnsemblMetazoa" id="Aqu2.1.27646_001"/>
    </source>
</evidence>
<evidence type="ECO:0000256" key="1">
    <source>
        <dbReference type="SAM" id="MobiDB-lite"/>
    </source>
</evidence>
<feature type="compositionally biased region" description="Basic and acidic residues" evidence="1">
    <location>
        <begin position="16"/>
        <end position="42"/>
    </location>
</feature>
<feature type="region of interest" description="Disordered" evidence="1">
    <location>
        <begin position="1"/>
        <end position="133"/>
    </location>
</feature>
<proteinExistence type="predicted"/>
<protein>
    <submittedName>
        <fullName evidence="2">Uncharacterized protein</fullName>
    </submittedName>
</protein>
<name>A0A1X7UJL1_AMPQE</name>
<dbReference type="AlphaFoldDB" id="A0A1X7UJL1"/>
<dbReference type="InParanoid" id="A0A1X7UJL1"/>
<dbReference type="EnsemblMetazoa" id="Aqu2.1.27646_001">
    <property type="protein sequence ID" value="Aqu2.1.27646_001"/>
    <property type="gene ID" value="Aqu2.1.27646"/>
</dbReference>